<dbReference type="Proteomes" id="UP000095284">
    <property type="component" value="Unplaced"/>
</dbReference>
<feature type="transmembrane region" description="Helical" evidence="1">
    <location>
        <begin position="657"/>
        <end position="680"/>
    </location>
</feature>
<keyword evidence="1" id="KW-0812">Transmembrane</keyword>
<dbReference type="eggNOG" id="ENOG502SC9C">
    <property type="taxonomic scope" value="Eukaryota"/>
</dbReference>
<dbReference type="PANTHER" id="PTHR21523:SF37">
    <property type="entry name" value="MLT-TEN (MLT-10) RELATED"/>
    <property type="match status" value="1"/>
</dbReference>
<evidence type="ECO:0000313" key="6">
    <source>
        <dbReference type="WBParaSite" id="BXY_1063200.1"/>
    </source>
</evidence>
<gene>
    <name evidence="3" type="ORF">BXYJ_LOCUS3452</name>
</gene>
<feature type="transmembrane region" description="Helical" evidence="1">
    <location>
        <begin position="593"/>
        <end position="616"/>
    </location>
</feature>
<evidence type="ECO:0000256" key="2">
    <source>
        <dbReference type="SAM" id="SignalP"/>
    </source>
</evidence>
<dbReference type="SMR" id="A0A1I7SC81"/>
<evidence type="ECO:0000313" key="3">
    <source>
        <dbReference type="EMBL" id="CAD5214283.1"/>
    </source>
</evidence>
<keyword evidence="2" id="KW-0732">Signal</keyword>
<feature type="chain" id="PRO_5035399802" evidence="2">
    <location>
        <begin position="27"/>
        <end position="681"/>
    </location>
</feature>
<dbReference type="WBParaSite" id="BXY_1063200.1">
    <property type="protein sequence ID" value="BXY_1063200.1"/>
    <property type="gene ID" value="BXY_1063200"/>
</dbReference>
<dbReference type="Pfam" id="PF04870">
    <property type="entry name" value="Moulting_cycle"/>
    <property type="match status" value="1"/>
</dbReference>
<evidence type="ECO:0000313" key="5">
    <source>
        <dbReference type="Proteomes" id="UP000659654"/>
    </source>
</evidence>
<dbReference type="PANTHER" id="PTHR21523">
    <property type="match status" value="1"/>
</dbReference>
<evidence type="ECO:0000256" key="1">
    <source>
        <dbReference type="SAM" id="Phobius"/>
    </source>
</evidence>
<feature type="transmembrane region" description="Helical" evidence="1">
    <location>
        <begin position="562"/>
        <end position="581"/>
    </location>
</feature>
<reference evidence="6" key="1">
    <citation type="submission" date="2016-11" db="UniProtKB">
        <authorList>
            <consortium name="WormBaseParasite"/>
        </authorList>
    </citation>
    <scope>IDENTIFICATION</scope>
</reference>
<reference evidence="3" key="2">
    <citation type="submission" date="2020-09" db="EMBL/GenBank/DDBJ databases">
        <authorList>
            <person name="Kikuchi T."/>
        </authorList>
    </citation>
    <scope>NUCLEOTIDE SEQUENCE</scope>
    <source>
        <strain evidence="3">Ka4C1</strain>
    </source>
</reference>
<feature type="transmembrane region" description="Helical" evidence="1">
    <location>
        <begin position="623"/>
        <end position="645"/>
    </location>
</feature>
<keyword evidence="1" id="KW-1133">Transmembrane helix</keyword>
<dbReference type="OrthoDB" id="5917548at2759"/>
<name>A0A1I7SC81_BURXY</name>
<accession>A0A1I7SC81</accession>
<keyword evidence="1" id="KW-0472">Membrane</keyword>
<sequence length="681" mass="77033">MLRRILAAYLVVVAVCKNTVDPKVSAEKLKRVEGTNSYELDVKDDDMMVMYQKWMDTGMSSLLSAIANKKLKKHRKSTSDKFGECSSKADDVIKQAKCLKKLLKHKFDTPKPKKINRFDRYRPHKIGEEMEESGFTQQLDDNTVRKKRDVKSASGYKIKKNKVVMTPMMQIAESIYDSIKRSSNKTELPKWQDTIENIRNNGQALKKKKKELEDKSDESLDALGLQGVKHHLNNEDIDFDGDLEDIQKDPIKFKKLMADIKKKKGNTPESKAMDIVRSAMELGYKLAGKDTSKFYNSSMKIASPKFFELFPEKDNDTVSLISPSLFALHESDDPIENLTSIPNIMKAFGLQEQQIFLDIIMEAAGVNEKSEDIKKQLKETSKNQTEQMYDAMKNMVDENNVPLYPTEQNATAMGQSPEMFEFWQKLRDSYTKDQLRELNHTGYAVLSKQQITALYGPQSHLYNETKYNLLMSMTEEEVHEEMEKQIEMMAEMESFKLRKKDIVLAPTLFTWVVLNAPLASQPFILSPLLFDPIILSPSIWGAIILTPWVFVPFVLSPRVLGCIILSPWLFSPLILTPIALHPAILSPGVFNPLILSPLVMVPFILSPQVFTPIILAPLCMDPIILNPLVGSPLILSPFVLTPTILSPHVLGGLILSPYALSPVILSPLVAFVAFLSPSWLS</sequence>
<protein>
    <submittedName>
        <fullName evidence="3">(pine wood nematode) hypothetical protein</fullName>
    </submittedName>
</protein>
<dbReference type="EMBL" id="CAJFDI010000002">
    <property type="protein sequence ID" value="CAD5214283.1"/>
    <property type="molecule type" value="Genomic_DNA"/>
</dbReference>
<dbReference type="AlphaFoldDB" id="A0A1I7SC81"/>
<feature type="transmembrane region" description="Helical" evidence="1">
    <location>
        <begin position="532"/>
        <end position="555"/>
    </location>
</feature>
<dbReference type="InterPro" id="IPR006954">
    <property type="entry name" value="Mlt-10-like"/>
</dbReference>
<evidence type="ECO:0000313" key="4">
    <source>
        <dbReference type="Proteomes" id="UP000095284"/>
    </source>
</evidence>
<dbReference type="Proteomes" id="UP000582659">
    <property type="component" value="Unassembled WGS sequence"/>
</dbReference>
<dbReference type="Proteomes" id="UP000659654">
    <property type="component" value="Unassembled WGS sequence"/>
</dbReference>
<dbReference type="EMBL" id="CAJFCV020000002">
    <property type="protein sequence ID" value="CAG9094586.1"/>
    <property type="molecule type" value="Genomic_DNA"/>
</dbReference>
<keyword evidence="5" id="KW-1185">Reference proteome</keyword>
<organism evidence="4 6">
    <name type="scientific">Bursaphelenchus xylophilus</name>
    <name type="common">Pinewood nematode worm</name>
    <name type="synonym">Aphelenchoides xylophilus</name>
    <dbReference type="NCBI Taxonomy" id="6326"/>
    <lineage>
        <taxon>Eukaryota</taxon>
        <taxon>Metazoa</taxon>
        <taxon>Ecdysozoa</taxon>
        <taxon>Nematoda</taxon>
        <taxon>Chromadorea</taxon>
        <taxon>Rhabditida</taxon>
        <taxon>Tylenchina</taxon>
        <taxon>Tylenchomorpha</taxon>
        <taxon>Aphelenchoidea</taxon>
        <taxon>Aphelenchoididae</taxon>
        <taxon>Bursaphelenchus</taxon>
    </lineage>
</organism>
<proteinExistence type="predicted"/>
<feature type="signal peptide" evidence="2">
    <location>
        <begin position="1"/>
        <end position="26"/>
    </location>
</feature>